<evidence type="ECO:0000313" key="4">
    <source>
        <dbReference type="EMBL" id="TVX98640.1"/>
    </source>
</evidence>
<dbReference type="PANTHER" id="PTHR43479">
    <property type="entry name" value="ACREF/ENVCD OPERON REPRESSOR-RELATED"/>
    <property type="match status" value="1"/>
</dbReference>
<dbReference type="Pfam" id="PF14278">
    <property type="entry name" value="TetR_C_8"/>
    <property type="match status" value="1"/>
</dbReference>
<dbReference type="PRINTS" id="PR00455">
    <property type="entry name" value="HTHTETR"/>
</dbReference>
<dbReference type="PROSITE" id="PS50977">
    <property type="entry name" value="HTH_TETR_2"/>
    <property type="match status" value="1"/>
</dbReference>
<feature type="DNA-binding region" description="H-T-H motif" evidence="2">
    <location>
        <begin position="29"/>
        <end position="48"/>
    </location>
</feature>
<keyword evidence="5" id="KW-1185">Reference proteome</keyword>
<feature type="domain" description="HTH tetR-type" evidence="3">
    <location>
        <begin position="6"/>
        <end position="66"/>
    </location>
</feature>
<organism evidence="4 5">
    <name type="scientific">Cohnella terricola</name>
    <dbReference type="NCBI Taxonomy" id="1289167"/>
    <lineage>
        <taxon>Bacteria</taxon>
        <taxon>Bacillati</taxon>
        <taxon>Bacillota</taxon>
        <taxon>Bacilli</taxon>
        <taxon>Bacillales</taxon>
        <taxon>Paenibacillaceae</taxon>
        <taxon>Cohnella</taxon>
    </lineage>
</organism>
<comment type="caution">
    <text evidence="4">The sequence shown here is derived from an EMBL/GenBank/DDBJ whole genome shotgun (WGS) entry which is preliminary data.</text>
</comment>
<dbReference type="InterPro" id="IPR023772">
    <property type="entry name" value="DNA-bd_HTH_TetR-type_CS"/>
</dbReference>
<evidence type="ECO:0000259" key="3">
    <source>
        <dbReference type="PROSITE" id="PS50977"/>
    </source>
</evidence>
<dbReference type="Pfam" id="PF00440">
    <property type="entry name" value="TetR_N"/>
    <property type="match status" value="1"/>
</dbReference>
<dbReference type="AlphaFoldDB" id="A0A559JFJ2"/>
<protein>
    <submittedName>
        <fullName evidence="4">TetR/AcrR family transcriptional regulator</fullName>
    </submittedName>
</protein>
<gene>
    <name evidence="4" type="ORF">FPZ45_15140</name>
</gene>
<evidence type="ECO:0000256" key="1">
    <source>
        <dbReference type="ARBA" id="ARBA00023125"/>
    </source>
</evidence>
<reference evidence="4 5" key="1">
    <citation type="submission" date="2019-07" db="EMBL/GenBank/DDBJ databases">
        <authorList>
            <person name="Kim J."/>
        </authorList>
    </citation>
    <scope>NUCLEOTIDE SEQUENCE [LARGE SCALE GENOMIC DNA]</scope>
    <source>
        <strain evidence="4 5">G13</strain>
    </source>
</reference>
<dbReference type="EMBL" id="VNJJ01000008">
    <property type="protein sequence ID" value="TVX98640.1"/>
    <property type="molecule type" value="Genomic_DNA"/>
</dbReference>
<dbReference type="InterPro" id="IPR050624">
    <property type="entry name" value="HTH-type_Tx_Regulator"/>
</dbReference>
<accession>A0A559JFJ2</accession>
<evidence type="ECO:0000256" key="2">
    <source>
        <dbReference type="PROSITE-ProRule" id="PRU00335"/>
    </source>
</evidence>
<sequence length="197" mass="22852">MDRRILKTRRTIMEAFVSLVEEHGFEKITMQAIADRADVNRGTVYSHFTDKYDLLDQCIETYLQLLYESCMPDGDPSKIPSKAFLLRAFEFLERHASVYSTLMTNKGVPAFRKQMMKMVEKSIKEHIDSSDVGPSINREILVQFLSVAVAGLVEWWIVKGMPYTSTEMVDQLMIIIEHEWPSKWNLAQNKEEDVCYS</sequence>
<proteinExistence type="predicted"/>
<dbReference type="OrthoDB" id="9810250at2"/>
<dbReference type="Gene3D" id="1.10.357.10">
    <property type="entry name" value="Tetracycline Repressor, domain 2"/>
    <property type="match status" value="1"/>
</dbReference>
<dbReference type="InterPro" id="IPR036271">
    <property type="entry name" value="Tet_transcr_reg_TetR-rel_C_sf"/>
</dbReference>
<dbReference type="Proteomes" id="UP000316330">
    <property type="component" value="Unassembled WGS sequence"/>
</dbReference>
<dbReference type="InterPro" id="IPR001647">
    <property type="entry name" value="HTH_TetR"/>
</dbReference>
<dbReference type="InterPro" id="IPR009057">
    <property type="entry name" value="Homeodomain-like_sf"/>
</dbReference>
<dbReference type="PROSITE" id="PS01081">
    <property type="entry name" value="HTH_TETR_1"/>
    <property type="match status" value="1"/>
</dbReference>
<dbReference type="GO" id="GO:0003677">
    <property type="term" value="F:DNA binding"/>
    <property type="evidence" value="ECO:0007669"/>
    <property type="project" value="UniProtKB-UniRule"/>
</dbReference>
<name>A0A559JFJ2_9BACL</name>
<dbReference type="SUPFAM" id="SSF48498">
    <property type="entry name" value="Tetracyclin repressor-like, C-terminal domain"/>
    <property type="match status" value="1"/>
</dbReference>
<dbReference type="PANTHER" id="PTHR43479:SF7">
    <property type="entry name" value="TETR-FAMILY TRANSCRIPTIONAL REGULATOR"/>
    <property type="match status" value="1"/>
</dbReference>
<dbReference type="InterPro" id="IPR039532">
    <property type="entry name" value="TetR_C_Firmicutes"/>
</dbReference>
<keyword evidence="1 2" id="KW-0238">DNA-binding</keyword>
<dbReference type="SUPFAM" id="SSF46689">
    <property type="entry name" value="Homeodomain-like"/>
    <property type="match status" value="1"/>
</dbReference>
<evidence type="ECO:0000313" key="5">
    <source>
        <dbReference type="Proteomes" id="UP000316330"/>
    </source>
</evidence>